<organism evidence="3 4">
    <name type="scientific">Linnemannia gamsii</name>
    <dbReference type="NCBI Taxonomy" id="64522"/>
    <lineage>
        <taxon>Eukaryota</taxon>
        <taxon>Fungi</taxon>
        <taxon>Fungi incertae sedis</taxon>
        <taxon>Mucoromycota</taxon>
        <taxon>Mortierellomycotina</taxon>
        <taxon>Mortierellomycetes</taxon>
        <taxon>Mortierellales</taxon>
        <taxon>Mortierellaceae</taxon>
        <taxon>Linnemannia</taxon>
    </lineage>
</organism>
<feature type="transmembrane region" description="Helical" evidence="2">
    <location>
        <begin position="12"/>
        <end position="31"/>
    </location>
</feature>
<keyword evidence="2" id="KW-1133">Transmembrane helix</keyword>
<keyword evidence="2" id="KW-0812">Transmembrane</keyword>
<evidence type="ECO:0000313" key="4">
    <source>
        <dbReference type="Proteomes" id="UP000823405"/>
    </source>
</evidence>
<proteinExistence type="predicted"/>
<keyword evidence="2" id="KW-0472">Membrane</keyword>
<evidence type="ECO:0000256" key="2">
    <source>
        <dbReference type="SAM" id="Phobius"/>
    </source>
</evidence>
<protein>
    <submittedName>
        <fullName evidence="3">Uncharacterized protein</fullName>
    </submittedName>
</protein>
<evidence type="ECO:0000256" key="1">
    <source>
        <dbReference type="SAM" id="MobiDB-lite"/>
    </source>
</evidence>
<name>A0A9P6UEA4_9FUNG</name>
<gene>
    <name evidence="3" type="ORF">BGZ97_009210</name>
</gene>
<dbReference type="EMBL" id="JAAAIN010004369">
    <property type="protein sequence ID" value="KAG0281861.1"/>
    <property type="molecule type" value="Genomic_DNA"/>
</dbReference>
<sequence length="68" mass="7603">MKHLELYIRTLRYVVAIVVIIVIIVTIVTVVERSVPIFHEGDEATTTVDHNSTNSKNHTKRAAASLDC</sequence>
<reference evidence="3" key="1">
    <citation type="journal article" date="2020" name="Fungal Divers.">
        <title>Resolving the Mortierellaceae phylogeny through synthesis of multi-gene phylogenetics and phylogenomics.</title>
        <authorList>
            <person name="Vandepol N."/>
            <person name="Liber J."/>
            <person name="Desiro A."/>
            <person name="Na H."/>
            <person name="Kennedy M."/>
            <person name="Barry K."/>
            <person name="Grigoriev I.V."/>
            <person name="Miller A.N."/>
            <person name="O'Donnell K."/>
            <person name="Stajich J.E."/>
            <person name="Bonito G."/>
        </authorList>
    </citation>
    <scope>NUCLEOTIDE SEQUENCE</scope>
    <source>
        <strain evidence="3">NVP60</strain>
    </source>
</reference>
<feature type="non-terminal residue" evidence="3">
    <location>
        <position position="68"/>
    </location>
</feature>
<feature type="compositionally biased region" description="Polar residues" evidence="1">
    <location>
        <begin position="46"/>
        <end position="56"/>
    </location>
</feature>
<dbReference type="AlphaFoldDB" id="A0A9P6UEA4"/>
<feature type="region of interest" description="Disordered" evidence="1">
    <location>
        <begin position="46"/>
        <end position="68"/>
    </location>
</feature>
<comment type="caution">
    <text evidence="3">The sequence shown here is derived from an EMBL/GenBank/DDBJ whole genome shotgun (WGS) entry which is preliminary data.</text>
</comment>
<keyword evidence="4" id="KW-1185">Reference proteome</keyword>
<dbReference type="Proteomes" id="UP000823405">
    <property type="component" value="Unassembled WGS sequence"/>
</dbReference>
<evidence type="ECO:0000313" key="3">
    <source>
        <dbReference type="EMBL" id="KAG0281861.1"/>
    </source>
</evidence>
<accession>A0A9P6UEA4</accession>